<dbReference type="Proteomes" id="UP000676336">
    <property type="component" value="Unassembled WGS sequence"/>
</dbReference>
<dbReference type="Gene3D" id="1.25.40.10">
    <property type="entry name" value="Tetratricopeptide repeat domain"/>
    <property type="match status" value="1"/>
</dbReference>
<feature type="non-terminal residue" evidence="1">
    <location>
        <position position="1"/>
    </location>
</feature>
<dbReference type="SUPFAM" id="SSF48452">
    <property type="entry name" value="TPR-like"/>
    <property type="match status" value="1"/>
</dbReference>
<evidence type="ECO:0000313" key="2">
    <source>
        <dbReference type="Proteomes" id="UP000676336"/>
    </source>
</evidence>
<gene>
    <name evidence="1" type="ORF">SMN809_LOCUS51866</name>
</gene>
<name>A0A8S3CA46_9BILA</name>
<accession>A0A8S3CA46</accession>
<feature type="non-terminal residue" evidence="1">
    <location>
        <position position="81"/>
    </location>
</feature>
<organism evidence="1 2">
    <name type="scientific">Rotaria magnacalcarata</name>
    <dbReference type="NCBI Taxonomy" id="392030"/>
    <lineage>
        <taxon>Eukaryota</taxon>
        <taxon>Metazoa</taxon>
        <taxon>Spiralia</taxon>
        <taxon>Gnathifera</taxon>
        <taxon>Rotifera</taxon>
        <taxon>Eurotatoria</taxon>
        <taxon>Bdelloidea</taxon>
        <taxon>Philodinida</taxon>
        <taxon>Philodinidae</taxon>
        <taxon>Rotaria</taxon>
    </lineage>
</organism>
<proteinExistence type="predicted"/>
<reference evidence="1" key="1">
    <citation type="submission" date="2021-02" db="EMBL/GenBank/DDBJ databases">
        <authorList>
            <person name="Nowell W R."/>
        </authorList>
    </citation>
    <scope>NUCLEOTIDE SEQUENCE</scope>
</reference>
<dbReference type="InterPro" id="IPR011990">
    <property type="entry name" value="TPR-like_helical_dom_sf"/>
</dbReference>
<comment type="caution">
    <text evidence="1">The sequence shown here is derived from an EMBL/GenBank/DDBJ whole genome shotgun (WGS) entry which is preliminary data.</text>
</comment>
<sequence>AYNELGQHEKALQEYNRWYESSSRNDNKLSPLSLEILDDHVQFRRGLTYASLNGHDNALADYQYIFDKSNRLTSSTIADRI</sequence>
<dbReference type="AlphaFoldDB" id="A0A8S3CA46"/>
<dbReference type="EMBL" id="CAJOBI010174874">
    <property type="protein sequence ID" value="CAF4903484.1"/>
    <property type="molecule type" value="Genomic_DNA"/>
</dbReference>
<protein>
    <submittedName>
        <fullName evidence="1">Uncharacterized protein</fullName>
    </submittedName>
</protein>
<evidence type="ECO:0000313" key="1">
    <source>
        <dbReference type="EMBL" id="CAF4903484.1"/>
    </source>
</evidence>